<protein>
    <submittedName>
        <fullName evidence="1">Uncharacterized protein</fullName>
    </submittedName>
</protein>
<dbReference type="Proteomes" id="UP000092651">
    <property type="component" value="Unassembled WGS sequence"/>
</dbReference>
<sequence>MPDLPIQAFREEIAKLPGGNEFLRQWDLIYNVLGTAVALPQAVLAVSQVVVNFYETFLNLLKLLKLLKK</sequence>
<name>A0A1B8ZWU0_9FLAO</name>
<reference evidence="1 2" key="1">
    <citation type="submission" date="2016-07" db="EMBL/GenBank/DDBJ databases">
        <authorList>
            <person name="Jeong J.-J."/>
            <person name="Kim D.W."/>
            <person name="Sang M.K."/>
            <person name="Choi I.-G."/>
            <person name="Kim K.D."/>
        </authorList>
    </citation>
    <scope>NUCLEOTIDE SEQUENCE [LARGE SCALE GENOMIC DNA]</scope>
    <source>
        <strain evidence="1 2">UTM-3</strain>
    </source>
</reference>
<evidence type="ECO:0000313" key="1">
    <source>
        <dbReference type="EMBL" id="OCA76049.1"/>
    </source>
</evidence>
<comment type="caution">
    <text evidence="1">The sequence shown here is derived from an EMBL/GenBank/DDBJ whole genome shotgun (WGS) entry which is preliminary data.</text>
</comment>
<accession>A0A1B8ZWU0</accession>
<evidence type="ECO:0000313" key="2">
    <source>
        <dbReference type="Proteomes" id="UP000092651"/>
    </source>
</evidence>
<dbReference type="EMBL" id="MAYH01000012">
    <property type="protein sequence ID" value="OCA76049.1"/>
    <property type="molecule type" value="Genomic_DNA"/>
</dbReference>
<organism evidence="1 2">
    <name type="scientific">Chryseobacterium artocarpi</name>
    <dbReference type="NCBI Taxonomy" id="1414727"/>
    <lineage>
        <taxon>Bacteria</taxon>
        <taxon>Pseudomonadati</taxon>
        <taxon>Bacteroidota</taxon>
        <taxon>Flavobacteriia</taxon>
        <taxon>Flavobacteriales</taxon>
        <taxon>Weeksellaceae</taxon>
        <taxon>Chryseobacterium group</taxon>
        <taxon>Chryseobacterium</taxon>
    </lineage>
</organism>
<dbReference type="AlphaFoldDB" id="A0A1B8ZWU0"/>
<gene>
    <name evidence="1" type="ORF">BBI01_04960</name>
</gene>
<proteinExistence type="predicted"/>
<keyword evidence="2" id="KW-1185">Reference proteome</keyword>